<organism evidence="15 16">
    <name type="scientific">Candidatus Doudnabacteria bacterium RIFCSPHIGHO2_01_FULL_41_86</name>
    <dbReference type="NCBI Taxonomy" id="1817821"/>
    <lineage>
        <taxon>Bacteria</taxon>
        <taxon>Candidatus Doudnaibacteriota</taxon>
    </lineage>
</organism>
<dbReference type="InterPro" id="IPR031621">
    <property type="entry name" value="HisKA_7TM"/>
</dbReference>
<feature type="transmembrane region" description="Helical" evidence="13">
    <location>
        <begin position="228"/>
        <end position="249"/>
    </location>
</feature>
<gene>
    <name evidence="15" type="ORF">A2717_02240</name>
</gene>
<feature type="transmembrane region" description="Helical" evidence="13">
    <location>
        <begin position="67"/>
        <end position="89"/>
    </location>
</feature>
<keyword evidence="4" id="KW-1003">Cell membrane</keyword>
<evidence type="ECO:0000256" key="4">
    <source>
        <dbReference type="ARBA" id="ARBA00022475"/>
    </source>
</evidence>
<dbReference type="SMART" id="SM00388">
    <property type="entry name" value="HisKA"/>
    <property type="match status" value="1"/>
</dbReference>
<dbReference type="FunFam" id="3.30.565.10:FF:000023">
    <property type="entry name" value="PAS domain-containing sensor histidine kinase"/>
    <property type="match status" value="1"/>
</dbReference>
<keyword evidence="6" id="KW-0808">Transferase</keyword>
<dbReference type="PROSITE" id="PS50109">
    <property type="entry name" value="HIS_KIN"/>
    <property type="match status" value="1"/>
</dbReference>
<dbReference type="InterPro" id="IPR005467">
    <property type="entry name" value="His_kinase_dom"/>
</dbReference>
<evidence type="ECO:0000256" key="5">
    <source>
        <dbReference type="ARBA" id="ARBA00022553"/>
    </source>
</evidence>
<comment type="caution">
    <text evidence="15">The sequence shown here is derived from an EMBL/GenBank/DDBJ whole genome shotgun (WGS) entry which is preliminary data.</text>
</comment>
<sequence>MNLVELEFPVFVTALIANVTLVLIVFRYAPKDRSRLLFILFGLSQTIWIMVNYFAARSNPDTILSMARWTIAAAVPHPILFFLFIHSFLNKKDIISRSYSWSLVILVGIFVLLARSPFLFTHTEVKNGIITPIAGIGMALFGIYAFTFIILAFVHIVKSWHFAKGIERIQWRLIGIGLFLTFVLVLTFNFILAVVTDQTKYVNFGHIYTLPFVLFTVYAMIRHKLLNIKALLAELAVILLNLILVIQLVNTTSVGQYVTNFLVLIGTSIVGILLVRGVNREVKQRQQLEILDKQLEAANEKLKILDKARADFITIASHQLRTPPATIKWYLASILDGDYGKMDPSVHEQLRKTMMTNNSMVALIDDLLNASRIERGKLEFIFQPTNLAEITQITVDQLLPQAEMKKIELVYEKPKEAMPELTADKEKLRQVINNLVDNAIKYTPAGKVTVSISKNDKEITLKVTDTGRGVSKDQMSHVFEKYDRGNRAPKNSTGLGLGLYVAKVIIAQHKGKIWVESKGEGKGSSFIFTIPLNSKLSSSVFDLTKDQKVEKQEIVK</sequence>
<evidence type="ECO:0000256" key="13">
    <source>
        <dbReference type="SAM" id="Phobius"/>
    </source>
</evidence>
<dbReference type="AlphaFoldDB" id="A0A1F5N9T9"/>
<dbReference type="EC" id="2.7.13.3" evidence="3"/>
<feature type="transmembrane region" description="Helical" evidence="13">
    <location>
        <begin position="255"/>
        <end position="275"/>
    </location>
</feature>
<dbReference type="CDD" id="cd00082">
    <property type="entry name" value="HisKA"/>
    <property type="match status" value="1"/>
</dbReference>
<evidence type="ECO:0000256" key="7">
    <source>
        <dbReference type="ARBA" id="ARBA00022741"/>
    </source>
</evidence>
<dbReference type="EMBL" id="MFEH01000001">
    <property type="protein sequence ID" value="OGE74338.1"/>
    <property type="molecule type" value="Genomic_DNA"/>
</dbReference>
<keyword evidence="8" id="KW-0418">Kinase</keyword>
<evidence type="ECO:0000313" key="16">
    <source>
        <dbReference type="Proteomes" id="UP000177610"/>
    </source>
</evidence>
<name>A0A1F5N9T9_9BACT</name>
<dbReference type="Gene3D" id="3.30.565.10">
    <property type="entry name" value="Histidine kinase-like ATPase, C-terminal domain"/>
    <property type="match status" value="1"/>
</dbReference>
<feature type="transmembrane region" description="Helical" evidence="13">
    <location>
        <begin position="101"/>
        <end position="120"/>
    </location>
</feature>
<comment type="subcellular location">
    <subcellularLocation>
        <location evidence="2">Cell membrane</location>
    </subcellularLocation>
</comment>
<dbReference type="SMART" id="SM00387">
    <property type="entry name" value="HATPase_c"/>
    <property type="match status" value="1"/>
</dbReference>
<keyword evidence="11 13" id="KW-0472">Membrane</keyword>
<protein>
    <recommendedName>
        <fullName evidence="3">histidine kinase</fullName>
        <ecNumber evidence="3">2.7.13.3</ecNumber>
    </recommendedName>
</protein>
<dbReference type="SUPFAM" id="SSF55874">
    <property type="entry name" value="ATPase domain of HSP90 chaperone/DNA topoisomerase II/histidine kinase"/>
    <property type="match status" value="1"/>
</dbReference>
<proteinExistence type="predicted"/>
<dbReference type="GO" id="GO:0005886">
    <property type="term" value="C:plasma membrane"/>
    <property type="evidence" value="ECO:0007669"/>
    <property type="project" value="UniProtKB-SubCell"/>
</dbReference>
<dbReference type="GO" id="GO:0000155">
    <property type="term" value="F:phosphorelay sensor kinase activity"/>
    <property type="evidence" value="ECO:0007669"/>
    <property type="project" value="InterPro"/>
</dbReference>
<keyword evidence="13" id="KW-1133">Transmembrane helix</keyword>
<dbReference type="InterPro" id="IPR050736">
    <property type="entry name" value="Sensor_HK_Regulatory"/>
</dbReference>
<dbReference type="STRING" id="1817821.A2717_02240"/>
<feature type="transmembrane region" description="Helical" evidence="13">
    <location>
        <begin position="36"/>
        <end position="55"/>
    </location>
</feature>
<evidence type="ECO:0000256" key="8">
    <source>
        <dbReference type="ARBA" id="ARBA00022777"/>
    </source>
</evidence>
<dbReference type="SUPFAM" id="SSF47384">
    <property type="entry name" value="Homodimeric domain of signal transducing histidine kinase"/>
    <property type="match status" value="1"/>
</dbReference>
<evidence type="ECO:0000259" key="14">
    <source>
        <dbReference type="PROSITE" id="PS50109"/>
    </source>
</evidence>
<keyword evidence="13" id="KW-0812">Transmembrane</keyword>
<evidence type="ECO:0000256" key="1">
    <source>
        <dbReference type="ARBA" id="ARBA00000085"/>
    </source>
</evidence>
<keyword evidence="7" id="KW-0547">Nucleotide-binding</keyword>
<keyword evidence="10" id="KW-0902">Two-component regulatory system</keyword>
<feature type="domain" description="Histidine kinase" evidence="14">
    <location>
        <begin position="315"/>
        <end position="534"/>
    </location>
</feature>
<evidence type="ECO:0000256" key="6">
    <source>
        <dbReference type="ARBA" id="ARBA00022679"/>
    </source>
</evidence>
<dbReference type="InterPro" id="IPR004358">
    <property type="entry name" value="Sig_transdc_His_kin-like_C"/>
</dbReference>
<dbReference type="Gene3D" id="1.10.287.130">
    <property type="match status" value="1"/>
</dbReference>
<dbReference type="Pfam" id="PF16927">
    <property type="entry name" value="HisKA_7TM"/>
    <property type="match status" value="1"/>
</dbReference>
<keyword evidence="5" id="KW-0597">Phosphoprotein</keyword>
<comment type="catalytic activity">
    <reaction evidence="1">
        <text>ATP + protein L-histidine = ADP + protein N-phospho-L-histidine.</text>
        <dbReference type="EC" id="2.7.13.3"/>
    </reaction>
</comment>
<dbReference type="InterPro" id="IPR036097">
    <property type="entry name" value="HisK_dim/P_sf"/>
</dbReference>
<evidence type="ECO:0000313" key="15">
    <source>
        <dbReference type="EMBL" id="OGE74338.1"/>
    </source>
</evidence>
<dbReference type="Proteomes" id="UP000177610">
    <property type="component" value="Unassembled WGS sequence"/>
</dbReference>
<evidence type="ECO:0000256" key="3">
    <source>
        <dbReference type="ARBA" id="ARBA00012438"/>
    </source>
</evidence>
<dbReference type="InterPro" id="IPR003594">
    <property type="entry name" value="HATPase_dom"/>
</dbReference>
<feature type="transmembrane region" description="Helical" evidence="13">
    <location>
        <begin position="201"/>
        <end position="221"/>
    </location>
</feature>
<reference evidence="15 16" key="1">
    <citation type="journal article" date="2016" name="Nat. Commun.">
        <title>Thousands of microbial genomes shed light on interconnected biogeochemical processes in an aquifer system.</title>
        <authorList>
            <person name="Anantharaman K."/>
            <person name="Brown C.T."/>
            <person name="Hug L.A."/>
            <person name="Sharon I."/>
            <person name="Castelle C.J."/>
            <person name="Probst A.J."/>
            <person name="Thomas B.C."/>
            <person name="Singh A."/>
            <person name="Wilkins M.J."/>
            <person name="Karaoz U."/>
            <person name="Brodie E.L."/>
            <person name="Williams K.H."/>
            <person name="Hubbard S.S."/>
            <person name="Banfield J.F."/>
        </authorList>
    </citation>
    <scope>NUCLEOTIDE SEQUENCE [LARGE SCALE GENOMIC DNA]</scope>
</reference>
<dbReference type="InterPro" id="IPR003661">
    <property type="entry name" value="HisK_dim/P_dom"/>
</dbReference>
<dbReference type="PANTHER" id="PTHR43711">
    <property type="entry name" value="TWO-COMPONENT HISTIDINE KINASE"/>
    <property type="match status" value="1"/>
</dbReference>
<keyword evidence="12" id="KW-0175">Coiled coil</keyword>
<keyword evidence="9" id="KW-0067">ATP-binding</keyword>
<dbReference type="PRINTS" id="PR00344">
    <property type="entry name" value="BCTRLSENSOR"/>
</dbReference>
<evidence type="ECO:0000256" key="11">
    <source>
        <dbReference type="ARBA" id="ARBA00023136"/>
    </source>
</evidence>
<evidence type="ECO:0000256" key="12">
    <source>
        <dbReference type="SAM" id="Coils"/>
    </source>
</evidence>
<dbReference type="Pfam" id="PF00512">
    <property type="entry name" value="HisKA"/>
    <property type="match status" value="1"/>
</dbReference>
<evidence type="ECO:0000256" key="2">
    <source>
        <dbReference type="ARBA" id="ARBA00004236"/>
    </source>
</evidence>
<evidence type="ECO:0000256" key="9">
    <source>
        <dbReference type="ARBA" id="ARBA00022840"/>
    </source>
</evidence>
<dbReference type="InterPro" id="IPR036890">
    <property type="entry name" value="HATPase_C_sf"/>
</dbReference>
<dbReference type="PANTHER" id="PTHR43711:SF31">
    <property type="entry name" value="HISTIDINE KINASE"/>
    <property type="match status" value="1"/>
</dbReference>
<dbReference type="GO" id="GO:0005524">
    <property type="term" value="F:ATP binding"/>
    <property type="evidence" value="ECO:0007669"/>
    <property type="project" value="UniProtKB-KW"/>
</dbReference>
<evidence type="ECO:0000256" key="10">
    <source>
        <dbReference type="ARBA" id="ARBA00023012"/>
    </source>
</evidence>
<feature type="coiled-coil region" evidence="12">
    <location>
        <begin position="281"/>
        <end position="308"/>
    </location>
</feature>
<feature type="transmembrane region" description="Helical" evidence="13">
    <location>
        <begin position="6"/>
        <end position="29"/>
    </location>
</feature>
<dbReference type="Pfam" id="PF02518">
    <property type="entry name" value="HATPase_c"/>
    <property type="match status" value="1"/>
</dbReference>
<feature type="transmembrane region" description="Helical" evidence="13">
    <location>
        <begin position="169"/>
        <end position="195"/>
    </location>
</feature>
<accession>A0A1F5N9T9</accession>
<feature type="transmembrane region" description="Helical" evidence="13">
    <location>
        <begin position="132"/>
        <end position="157"/>
    </location>
</feature>